<proteinExistence type="inferred from homology"/>
<keyword evidence="5 7" id="KW-1133">Transmembrane helix</keyword>
<evidence type="ECO:0000256" key="3">
    <source>
        <dbReference type="ARBA" id="ARBA00022475"/>
    </source>
</evidence>
<accession>A0ABT2C6Z8</accession>
<name>A0ABT2C6Z8_9BURK</name>
<evidence type="ECO:0000313" key="9">
    <source>
        <dbReference type="Proteomes" id="UP001165263"/>
    </source>
</evidence>
<evidence type="ECO:0000256" key="2">
    <source>
        <dbReference type="ARBA" id="ARBA00006679"/>
    </source>
</evidence>
<comment type="similarity">
    <text evidence="2">Belongs to the DoxX family.</text>
</comment>
<sequence length="135" mass="14186">METKMDDGGKLVLRVVLAVLILFHGVSKLIGGVGFISGMLVKAGLPGALGYLVYIGEVIAPLLILFGVFTRAAALVVVVNMIVALLLVHTRQFFTLNDQGGWALELQGMYLGAAVAVALLGAGRYSVGGQRGRFN</sequence>
<evidence type="ECO:0000256" key="7">
    <source>
        <dbReference type="SAM" id="Phobius"/>
    </source>
</evidence>
<organism evidence="8 9">
    <name type="scientific">Telluria mixta</name>
    <dbReference type="NCBI Taxonomy" id="34071"/>
    <lineage>
        <taxon>Bacteria</taxon>
        <taxon>Pseudomonadati</taxon>
        <taxon>Pseudomonadota</taxon>
        <taxon>Betaproteobacteria</taxon>
        <taxon>Burkholderiales</taxon>
        <taxon>Oxalobacteraceae</taxon>
        <taxon>Telluria group</taxon>
        <taxon>Telluria</taxon>
    </lineage>
</organism>
<protein>
    <submittedName>
        <fullName evidence="8">DoxX family protein</fullName>
    </submittedName>
</protein>
<keyword evidence="6 7" id="KW-0472">Membrane</keyword>
<evidence type="ECO:0000256" key="4">
    <source>
        <dbReference type="ARBA" id="ARBA00022692"/>
    </source>
</evidence>
<dbReference type="EMBL" id="JANUHC010000009">
    <property type="protein sequence ID" value="MCS0632434.1"/>
    <property type="molecule type" value="Genomic_DNA"/>
</dbReference>
<dbReference type="InterPro" id="IPR051907">
    <property type="entry name" value="DoxX-like_oxidoreductase"/>
</dbReference>
<feature type="transmembrane region" description="Helical" evidence="7">
    <location>
        <begin position="12"/>
        <end position="36"/>
    </location>
</feature>
<reference evidence="8" key="1">
    <citation type="submission" date="2022-08" db="EMBL/GenBank/DDBJ databases">
        <title>Reclassification of Massilia species as members of the genera Telluria, Duganella, Pseudoduganella, Mokoshia gen. nov. and Zemynaea gen. nov. using orthogonal and non-orthogonal genome-based approaches.</title>
        <authorList>
            <person name="Bowman J.P."/>
        </authorList>
    </citation>
    <scope>NUCLEOTIDE SEQUENCE</scope>
    <source>
        <strain evidence="8">LMG 11547</strain>
    </source>
</reference>
<dbReference type="RefSeq" id="WP_259451463.1">
    <property type="nucleotide sequence ID" value="NZ_CP119520.1"/>
</dbReference>
<dbReference type="Proteomes" id="UP001165263">
    <property type="component" value="Unassembled WGS sequence"/>
</dbReference>
<evidence type="ECO:0000256" key="5">
    <source>
        <dbReference type="ARBA" id="ARBA00022989"/>
    </source>
</evidence>
<dbReference type="Pfam" id="PF07681">
    <property type="entry name" value="DoxX"/>
    <property type="match status" value="1"/>
</dbReference>
<comment type="subcellular location">
    <subcellularLocation>
        <location evidence="1">Cell membrane</location>
        <topology evidence="1">Multi-pass membrane protein</topology>
    </subcellularLocation>
</comment>
<keyword evidence="3" id="KW-1003">Cell membrane</keyword>
<evidence type="ECO:0000256" key="1">
    <source>
        <dbReference type="ARBA" id="ARBA00004651"/>
    </source>
</evidence>
<dbReference type="PANTHER" id="PTHR33452:SF1">
    <property type="entry name" value="INNER MEMBRANE PROTEIN YPHA-RELATED"/>
    <property type="match status" value="1"/>
</dbReference>
<keyword evidence="9" id="KW-1185">Reference proteome</keyword>
<dbReference type="InterPro" id="IPR032808">
    <property type="entry name" value="DoxX"/>
</dbReference>
<comment type="caution">
    <text evidence="8">The sequence shown here is derived from an EMBL/GenBank/DDBJ whole genome shotgun (WGS) entry which is preliminary data.</text>
</comment>
<feature type="transmembrane region" description="Helical" evidence="7">
    <location>
        <begin position="109"/>
        <end position="127"/>
    </location>
</feature>
<evidence type="ECO:0000256" key="6">
    <source>
        <dbReference type="ARBA" id="ARBA00023136"/>
    </source>
</evidence>
<gene>
    <name evidence="8" type="ORF">NX786_24175</name>
</gene>
<evidence type="ECO:0000313" key="8">
    <source>
        <dbReference type="EMBL" id="MCS0632434.1"/>
    </source>
</evidence>
<keyword evidence="4 7" id="KW-0812">Transmembrane</keyword>
<feature type="transmembrane region" description="Helical" evidence="7">
    <location>
        <begin position="48"/>
        <end position="65"/>
    </location>
</feature>
<dbReference type="PANTHER" id="PTHR33452">
    <property type="entry name" value="OXIDOREDUCTASE CATD-RELATED"/>
    <property type="match status" value="1"/>
</dbReference>
<feature type="transmembrane region" description="Helical" evidence="7">
    <location>
        <begin position="72"/>
        <end position="89"/>
    </location>
</feature>